<dbReference type="PANTHER" id="PTHR11785">
    <property type="entry name" value="AMINO ACID TRANSPORTER"/>
    <property type="match status" value="1"/>
</dbReference>
<dbReference type="Pfam" id="PF13520">
    <property type="entry name" value="AA_permease_2"/>
    <property type="match status" value="1"/>
</dbReference>
<comment type="subcellular location">
    <subcellularLocation>
        <location evidence="1">Membrane</location>
        <topology evidence="1">Multi-pass membrane protein</topology>
    </subcellularLocation>
</comment>
<dbReference type="AlphaFoldDB" id="A0A9W8HDR9"/>
<gene>
    <name evidence="6" type="ORF">H4R18_002781</name>
</gene>
<sequence>MQDGIPLNARPALAGGERDSGDELSLFSTGSSLFSLEEPEGSPAGGAGELERRLGLWDGMAIVAGAVIGSGVFSTPALILGAVGSVGMSMAVWVVGAAVSMCGCVAYVELGTMLQRSGGEKEYLATAFPRPRDLMPFLFCLSFIAICSPSGLAADSGVTGTYFLYAGTGRAADHPEWAQRTIGVAVALLCVLLHGFFVRAAIRIQSALTVVKVLLLLLIVAVGAIRGISGSGGKHSSGFRDAWAGTSTHPSAYVSALFKVFFAYSGYTSLNYSIDELRDPARNLPRAALGGLLVTAVLYVLSNAAYFLVLDPDTVREAGTAVAGVFFNEALGRVWGQRIVPVLIGLATLGNVMCGTFAASRVIFEAAREGYLPLGAALGRISRFQSPLAAVAASGALTCLFVVAPPPGEAYAFLIDIGGYPTWLFCGLAVVGLLVMRRTHAHLPRPFRAWHAANAVTIGCAVFMCVVPFVRPSDDAPTTAIPHWAAPLAALAFIAASCGLWALRRWLAPGAISK</sequence>
<evidence type="ECO:0000313" key="7">
    <source>
        <dbReference type="Proteomes" id="UP001140217"/>
    </source>
</evidence>
<dbReference type="GO" id="GO:0015179">
    <property type="term" value="F:L-amino acid transmembrane transporter activity"/>
    <property type="evidence" value="ECO:0007669"/>
    <property type="project" value="TreeGrafter"/>
</dbReference>
<dbReference type="PANTHER" id="PTHR11785:SF353">
    <property type="entry name" value="METHIONINE TRANSPORTER (EUROFUNG)"/>
    <property type="match status" value="1"/>
</dbReference>
<evidence type="ECO:0000313" key="6">
    <source>
        <dbReference type="EMBL" id="KAJ2781597.1"/>
    </source>
</evidence>
<feature type="transmembrane region" description="Helical" evidence="5">
    <location>
        <begin position="339"/>
        <end position="364"/>
    </location>
</feature>
<evidence type="ECO:0008006" key="8">
    <source>
        <dbReference type="Google" id="ProtNLM"/>
    </source>
</evidence>
<name>A0A9W8HDR9_9FUNG</name>
<reference evidence="6" key="1">
    <citation type="submission" date="2022-07" db="EMBL/GenBank/DDBJ databases">
        <title>Phylogenomic reconstructions and comparative analyses of Kickxellomycotina fungi.</title>
        <authorList>
            <person name="Reynolds N.K."/>
            <person name="Stajich J.E."/>
            <person name="Barry K."/>
            <person name="Grigoriev I.V."/>
            <person name="Crous P."/>
            <person name="Smith M.E."/>
        </authorList>
    </citation>
    <scope>NUCLEOTIDE SEQUENCE</scope>
    <source>
        <strain evidence="6">NBRC 105414</strain>
    </source>
</reference>
<organism evidence="6 7">
    <name type="scientific">Coemansia javaensis</name>
    <dbReference type="NCBI Taxonomy" id="2761396"/>
    <lineage>
        <taxon>Eukaryota</taxon>
        <taxon>Fungi</taxon>
        <taxon>Fungi incertae sedis</taxon>
        <taxon>Zoopagomycota</taxon>
        <taxon>Kickxellomycotina</taxon>
        <taxon>Kickxellomycetes</taxon>
        <taxon>Kickxellales</taxon>
        <taxon>Kickxellaceae</taxon>
        <taxon>Coemansia</taxon>
    </lineage>
</organism>
<protein>
    <recommendedName>
        <fullName evidence="8">Amino acid transporter</fullName>
    </recommendedName>
</protein>
<dbReference type="Gene3D" id="1.20.1740.10">
    <property type="entry name" value="Amino acid/polyamine transporter I"/>
    <property type="match status" value="1"/>
</dbReference>
<evidence type="ECO:0000256" key="3">
    <source>
        <dbReference type="ARBA" id="ARBA00022989"/>
    </source>
</evidence>
<dbReference type="InterPro" id="IPR050598">
    <property type="entry name" value="AminoAcid_Transporter"/>
</dbReference>
<feature type="transmembrane region" description="Helical" evidence="5">
    <location>
        <begin position="287"/>
        <end position="309"/>
    </location>
</feature>
<keyword evidence="3 5" id="KW-1133">Transmembrane helix</keyword>
<proteinExistence type="predicted"/>
<accession>A0A9W8HDR9</accession>
<feature type="transmembrane region" description="Helical" evidence="5">
    <location>
        <begin position="61"/>
        <end position="84"/>
    </location>
</feature>
<evidence type="ECO:0000256" key="1">
    <source>
        <dbReference type="ARBA" id="ARBA00004141"/>
    </source>
</evidence>
<dbReference type="PIRSF" id="PIRSF006060">
    <property type="entry name" value="AA_transporter"/>
    <property type="match status" value="1"/>
</dbReference>
<keyword evidence="4 5" id="KW-0472">Membrane</keyword>
<dbReference type="OrthoDB" id="5982228at2759"/>
<dbReference type="EMBL" id="JANBUL010000099">
    <property type="protein sequence ID" value="KAJ2781597.1"/>
    <property type="molecule type" value="Genomic_DNA"/>
</dbReference>
<keyword evidence="7" id="KW-1185">Reference proteome</keyword>
<feature type="transmembrane region" description="Helical" evidence="5">
    <location>
        <begin position="248"/>
        <end position="267"/>
    </location>
</feature>
<feature type="transmembrane region" description="Helical" evidence="5">
    <location>
        <begin position="90"/>
        <end position="114"/>
    </location>
</feature>
<evidence type="ECO:0000256" key="2">
    <source>
        <dbReference type="ARBA" id="ARBA00022692"/>
    </source>
</evidence>
<evidence type="ECO:0000256" key="4">
    <source>
        <dbReference type="ARBA" id="ARBA00023136"/>
    </source>
</evidence>
<feature type="transmembrane region" description="Helical" evidence="5">
    <location>
        <begin position="384"/>
        <end position="404"/>
    </location>
</feature>
<dbReference type="GO" id="GO:0016020">
    <property type="term" value="C:membrane"/>
    <property type="evidence" value="ECO:0007669"/>
    <property type="project" value="UniProtKB-SubCell"/>
</dbReference>
<comment type="caution">
    <text evidence="6">The sequence shown here is derived from an EMBL/GenBank/DDBJ whole genome shotgun (WGS) entry which is preliminary data.</text>
</comment>
<feature type="transmembrane region" description="Helical" evidence="5">
    <location>
        <begin position="447"/>
        <end position="469"/>
    </location>
</feature>
<feature type="transmembrane region" description="Helical" evidence="5">
    <location>
        <begin position="209"/>
        <end position="228"/>
    </location>
</feature>
<dbReference type="InterPro" id="IPR002293">
    <property type="entry name" value="AA/rel_permease1"/>
</dbReference>
<feature type="transmembrane region" description="Helical" evidence="5">
    <location>
        <begin position="481"/>
        <end position="503"/>
    </location>
</feature>
<feature type="transmembrane region" description="Helical" evidence="5">
    <location>
        <begin position="410"/>
        <end position="435"/>
    </location>
</feature>
<feature type="transmembrane region" description="Helical" evidence="5">
    <location>
        <begin position="182"/>
        <end position="202"/>
    </location>
</feature>
<feature type="transmembrane region" description="Helical" evidence="5">
    <location>
        <begin position="134"/>
        <end position="154"/>
    </location>
</feature>
<dbReference type="Proteomes" id="UP001140217">
    <property type="component" value="Unassembled WGS sequence"/>
</dbReference>
<keyword evidence="2 5" id="KW-0812">Transmembrane</keyword>
<evidence type="ECO:0000256" key="5">
    <source>
        <dbReference type="SAM" id="Phobius"/>
    </source>
</evidence>